<dbReference type="InterPro" id="IPR058163">
    <property type="entry name" value="LysR-type_TF_proteobact-type"/>
</dbReference>
<dbReference type="AlphaFoldDB" id="A0A4D7B0L4"/>
<evidence type="ECO:0000259" key="5">
    <source>
        <dbReference type="PROSITE" id="PS50931"/>
    </source>
</evidence>
<evidence type="ECO:0000256" key="1">
    <source>
        <dbReference type="ARBA" id="ARBA00009437"/>
    </source>
</evidence>
<evidence type="ECO:0000313" key="6">
    <source>
        <dbReference type="EMBL" id="QCI62976.1"/>
    </source>
</evidence>
<evidence type="ECO:0000313" key="7">
    <source>
        <dbReference type="Proteomes" id="UP000298781"/>
    </source>
</evidence>
<dbReference type="PANTHER" id="PTHR30537">
    <property type="entry name" value="HTH-TYPE TRANSCRIPTIONAL REGULATOR"/>
    <property type="match status" value="1"/>
</dbReference>
<dbReference type="EMBL" id="CP039690">
    <property type="protein sequence ID" value="QCI62976.1"/>
    <property type="molecule type" value="Genomic_DNA"/>
</dbReference>
<evidence type="ECO:0000256" key="2">
    <source>
        <dbReference type="ARBA" id="ARBA00023015"/>
    </source>
</evidence>
<keyword evidence="4" id="KW-0804">Transcription</keyword>
<name>A0A4D7B0L4_9HYPH</name>
<dbReference type="SUPFAM" id="SSF53850">
    <property type="entry name" value="Periplasmic binding protein-like II"/>
    <property type="match status" value="1"/>
</dbReference>
<dbReference type="Pfam" id="PF03466">
    <property type="entry name" value="LysR_substrate"/>
    <property type="match status" value="1"/>
</dbReference>
<feature type="domain" description="HTH lysR-type" evidence="5">
    <location>
        <begin position="4"/>
        <end position="61"/>
    </location>
</feature>
<dbReference type="Proteomes" id="UP000298781">
    <property type="component" value="Chromosome"/>
</dbReference>
<dbReference type="OrthoDB" id="9813056at2"/>
<protein>
    <submittedName>
        <fullName evidence="6">LysR family transcriptional regulator</fullName>
    </submittedName>
</protein>
<dbReference type="RefSeq" id="WP_136958439.1">
    <property type="nucleotide sequence ID" value="NZ_CP039690.1"/>
</dbReference>
<dbReference type="CDD" id="cd08474">
    <property type="entry name" value="PBP2_CrgA_like_5"/>
    <property type="match status" value="1"/>
</dbReference>
<dbReference type="Pfam" id="PF00126">
    <property type="entry name" value="HTH_1"/>
    <property type="match status" value="1"/>
</dbReference>
<keyword evidence="2" id="KW-0805">Transcription regulation</keyword>
<gene>
    <name evidence="6" type="ORF">E8M01_01185</name>
</gene>
<dbReference type="GO" id="GO:0003700">
    <property type="term" value="F:DNA-binding transcription factor activity"/>
    <property type="evidence" value="ECO:0007669"/>
    <property type="project" value="InterPro"/>
</dbReference>
<dbReference type="KEGG" id="pstg:E8M01_01185"/>
<dbReference type="GO" id="GO:0006351">
    <property type="term" value="P:DNA-templated transcription"/>
    <property type="evidence" value="ECO:0007669"/>
    <property type="project" value="TreeGrafter"/>
</dbReference>
<organism evidence="6 7">
    <name type="scientific">Phreatobacter stygius</name>
    <dbReference type="NCBI Taxonomy" id="1940610"/>
    <lineage>
        <taxon>Bacteria</taxon>
        <taxon>Pseudomonadati</taxon>
        <taxon>Pseudomonadota</taxon>
        <taxon>Alphaproteobacteria</taxon>
        <taxon>Hyphomicrobiales</taxon>
        <taxon>Phreatobacteraceae</taxon>
        <taxon>Phreatobacter</taxon>
    </lineage>
</organism>
<proteinExistence type="inferred from homology"/>
<dbReference type="Gene3D" id="3.40.190.290">
    <property type="match status" value="1"/>
</dbReference>
<evidence type="ECO:0000256" key="4">
    <source>
        <dbReference type="ARBA" id="ARBA00023163"/>
    </source>
</evidence>
<dbReference type="PROSITE" id="PS50931">
    <property type="entry name" value="HTH_LYSR"/>
    <property type="match status" value="1"/>
</dbReference>
<keyword evidence="3" id="KW-0238">DNA-binding</keyword>
<keyword evidence="7" id="KW-1185">Reference proteome</keyword>
<dbReference type="InterPro" id="IPR036390">
    <property type="entry name" value="WH_DNA-bd_sf"/>
</dbReference>
<dbReference type="InterPro" id="IPR000847">
    <property type="entry name" value="LysR_HTH_N"/>
</dbReference>
<dbReference type="FunFam" id="1.10.10.10:FF:000001">
    <property type="entry name" value="LysR family transcriptional regulator"/>
    <property type="match status" value="1"/>
</dbReference>
<dbReference type="PANTHER" id="PTHR30537:SF1">
    <property type="entry name" value="HTH-TYPE TRANSCRIPTIONAL REGULATOR PGRR"/>
    <property type="match status" value="1"/>
</dbReference>
<dbReference type="Gene3D" id="1.10.10.10">
    <property type="entry name" value="Winged helix-like DNA-binding domain superfamily/Winged helix DNA-binding domain"/>
    <property type="match status" value="1"/>
</dbReference>
<dbReference type="SUPFAM" id="SSF46785">
    <property type="entry name" value="Winged helix' DNA-binding domain"/>
    <property type="match status" value="1"/>
</dbReference>
<dbReference type="InterPro" id="IPR036388">
    <property type="entry name" value="WH-like_DNA-bd_sf"/>
</dbReference>
<comment type="similarity">
    <text evidence="1">Belongs to the LysR transcriptional regulatory family.</text>
</comment>
<dbReference type="InterPro" id="IPR005119">
    <property type="entry name" value="LysR_subst-bd"/>
</dbReference>
<accession>A0A4D7B0L4</accession>
<sequence length="299" mass="32091">MARTDLAALTVFASVAANSSFRGAATALGVSPSAVSHAVSGLEAELGVRLLARTTRSVALTEAGARLVARLAPALEEIEAALEDTVATGGRPAGRLKLTVPLQAAELLIAPQTTRFAEAYPDITLELLVQDGFVDLVTAGFDAGLRLGESLEQDMIAVRIGPDMRMAAVASPAYFARFPRPQHPADLRQHVCIGRRFTGGGLYRWEFEKDGQPLEIAVDGRLVFNEGRLISAAALAGAGLAYVMEAMVAEEIASGRLVRVLDDWCPPFPGFFLYYPSRRQMRPALRAFIDFFTRGANSE</sequence>
<evidence type="ECO:0000256" key="3">
    <source>
        <dbReference type="ARBA" id="ARBA00023125"/>
    </source>
</evidence>
<dbReference type="GO" id="GO:0043565">
    <property type="term" value="F:sequence-specific DNA binding"/>
    <property type="evidence" value="ECO:0007669"/>
    <property type="project" value="TreeGrafter"/>
</dbReference>
<reference evidence="6 7" key="1">
    <citation type="submission" date="2019-04" db="EMBL/GenBank/DDBJ databases">
        <title>Phreatobacter aquaticus sp. nov.</title>
        <authorList>
            <person name="Choi A."/>
        </authorList>
    </citation>
    <scope>NUCLEOTIDE SEQUENCE [LARGE SCALE GENOMIC DNA]</scope>
    <source>
        <strain evidence="6 7">KCTC 52518</strain>
    </source>
</reference>